<dbReference type="GO" id="GO:0007165">
    <property type="term" value="P:signal transduction"/>
    <property type="evidence" value="ECO:0007669"/>
    <property type="project" value="InterPro"/>
</dbReference>
<dbReference type="AlphaFoldDB" id="A0A084Y1I0"/>
<evidence type="ECO:0000313" key="3">
    <source>
        <dbReference type="EMBL" id="KFB68574.1"/>
    </source>
</evidence>
<dbReference type="EMBL" id="JDSS02000019">
    <property type="protein sequence ID" value="KFB68574.1"/>
    <property type="molecule type" value="Genomic_DNA"/>
</dbReference>
<dbReference type="STRING" id="1457154.CAPSK01_001427"/>
<name>A0A084Y1I0_9PROT</name>
<feature type="domain" description="TIR" evidence="2">
    <location>
        <begin position="5"/>
        <end position="111"/>
    </location>
</feature>
<keyword evidence="1" id="KW-1133">Transmembrane helix</keyword>
<evidence type="ECO:0000313" key="4">
    <source>
        <dbReference type="Proteomes" id="UP000019812"/>
    </source>
</evidence>
<dbReference type="Gene3D" id="3.40.50.10140">
    <property type="entry name" value="Toll/interleukin-1 receptor homology (TIR) domain"/>
    <property type="match status" value="1"/>
</dbReference>
<evidence type="ECO:0000259" key="2">
    <source>
        <dbReference type="Pfam" id="PF13676"/>
    </source>
</evidence>
<comment type="caution">
    <text evidence="3">The sequence shown here is derived from an EMBL/GenBank/DDBJ whole genome shotgun (WGS) entry which is preliminary data.</text>
</comment>
<reference evidence="3 4" key="1">
    <citation type="submission" date="2014-07" db="EMBL/GenBank/DDBJ databases">
        <title>Expanding our view of genomic diversity in Candidatus Accumulibacter clades.</title>
        <authorList>
            <person name="Skennerton C.T."/>
            <person name="Barr J.J."/>
            <person name="Slater F.R."/>
            <person name="Bond P.L."/>
            <person name="Tyson G.W."/>
        </authorList>
    </citation>
    <scope>NUCLEOTIDE SEQUENCE [LARGE SCALE GENOMIC DNA]</scope>
    <source>
        <strain evidence="4">SK-01</strain>
    </source>
</reference>
<dbReference type="InterPro" id="IPR035897">
    <property type="entry name" value="Toll_tir_struct_dom_sf"/>
</dbReference>
<proteinExistence type="predicted"/>
<dbReference type="Pfam" id="PF13676">
    <property type="entry name" value="TIR_2"/>
    <property type="match status" value="1"/>
</dbReference>
<dbReference type="RefSeq" id="WP_034924112.1">
    <property type="nucleotide sequence ID" value="NZ_JDSS02000019.1"/>
</dbReference>
<feature type="transmembrane region" description="Helical" evidence="1">
    <location>
        <begin position="150"/>
        <end position="169"/>
    </location>
</feature>
<evidence type="ECO:0000256" key="1">
    <source>
        <dbReference type="SAM" id="Phobius"/>
    </source>
</evidence>
<organism evidence="3 4">
    <name type="scientific">Candidatus Accumulibacter vicinus</name>
    <dbReference type="NCBI Taxonomy" id="2954382"/>
    <lineage>
        <taxon>Bacteria</taxon>
        <taxon>Pseudomonadati</taxon>
        <taxon>Pseudomonadota</taxon>
        <taxon>Betaproteobacteria</taxon>
        <taxon>Candidatus Accumulibacter</taxon>
    </lineage>
</organism>
<keyword evidence="1" id="KW-0472">Membrane</keyword>
<dbReference type="Proteomes" id="UP000019812">
    <property type="component" value="Unassembled WGS sequence"/>
</dbReference>
<keyword evidence="1" id="KW-0812">Transmembrane</keyword>
<gene>
    <name evidence="3" type="ORF">CAPSK01_001427</name>
</gene>
<accession>A0A084Y1I0</accession>
<protein>
    <recommendedName>
        <fullName evidence="2">TIR domain-containing protein</fullName>
    </recommendedName>
</protein>
<dbReference type="InterPro" id="IPR000157">
    <property type="entry name" value="TIR_dom"/>
</dbReference>
<dbReference type="SUPFAM" id="SSF52200">
    <property type="entry name" value="Toll/Interleukin receptor TIR domain"/>
    <property type="match status" value="1"/>
</dbReference>
<sequence length="341" mass="36769">MSDCFVSYKREDRPRVEPLVSALRGVGVSVWWDQDIGGGERWRETIVEQLDAARCVVVCWTHASTGPDGAYVREEAERAKTRGVLLPVRLDAVAPPFGFGEVQALDLTTWDGATDAVCWRHFVDTLRAIVDGRPRPPVPPGGPYPPWRMAAVLLAAVSLVGLLIPLAGWTPVMCRAAALREACRAIGVGGVPARADEEAWAAAQQAVKDSGRGDGYRAYLRDHPAGAFAAAAQAGLAACRNLADERWQRSDDALPLVVPPALSPAGSEAAARERSAADVQRQADALCAVYEKSPTHKLLGATPDARGWRCRPENRGWTCAFDGQVVCQLEVRRTLGREACT</sequence>